<dbReference type="Proteomes" id="UP000043699">
    <property type="component" value="Unassembled WGS sequence"/>
</dbReference>
<dbReference type="PANTHER" id="PTHR43792">
    <property type="entry name" value="GNAT FAMILY, PUTATIVE (AFU_ORTHOLOGUE AFUA_3G00765)-RELATED-RELATED"/>
    <property type="match status" value="1"/>
</dbReference>
<dbReference type="PANTHER" id="PTHR43792:SF1">
    <property type="entry name" value="N-ACETYLTRANSFERASE DOMAIN-CONTAINING PROTEIN"/>
    <property type="match status" value="1"/>
</dbReference>
<dbReference type="InterPro" id="IPR051531">
    <property type="entry name" value="N-acetyltransferase"/>
</dbReference>
<name>A0A098ENH7_9BACL</name>
<organism evidence="2 3">
    <name type="scientific">Planococcus massiliensis</name>
    <dbReference type="NCBI Taxonomy" id="1499687"/>
    <lineage>
        <taxon>Bacteria</taxon>
        <taxon>Bacillati</taxon>
        <taxon>Bacillota</taxon>
        <taxon>Bacilli</taxon>
        <taxon>Bacillales</taxon>
        <taxon>Caryophanaceae</taxon>
        <taxon>Planococcus</taxon>
    </lineage>
</organism>
<sequence>MKALAESERLGLVVMNEQHIEGAMQFWGDPEVMAASGGATDRETLPLVINAYRKCFETTGLTVFGVIERHSGQLVGACGFNPGEDEEKIELIYHFAVAFWGKGYATEAGALALNLARQKAGIATVYASADPANESSKRVLEKLGFHFIDHRWFDDTQQEEPYYELPIE</sequence>
<evidence type="ECO:0000313" key="3">
    <source>
        <dbReference type="Proteomes" id="UP000043699"/>
    </source>
</evidence>
<dbReference type="STRING" id="1499687.BN1080_01791"/>
<dbReference type="InterPro" id="IPR000182">
    <property type="entry name" value="GNAT_dom"/>
</dbReference>
<dbReference type="Gene3D" id="3.40.630.30">
    <property type="match status" value="1"/>
</dbReference>
<reference evidence="2 3" key="1">
    <citation type="submission" date="2014-09" db="EMBL/GenBank/DDBJ databases">
        <authorList>
            <person name="Urmite Genomes Urmite Genomes"/>
        </authorList>
    </citation>
    <scope>NUCLEOTIDE SEQUENCE [LARGE SCALE GENOMIC DNA]</scope>
    <source>
        <strain evidence="2 3">ES2</strain>
    </source>
</reference>
<evidence type="ECO:0000313" key="2">
    <source>
        <dbReference type="EMBL" id="CEG22856.1"/>
    </source>
</evidence>
<protein>
    <submittedName>
        <fullName evidence="2">Anhydro-N-acetylmuramic acid kinase</fullName>
    </submittedName>
</protein>
<dbReference type="GO" id="GO:0016301">
    <property type="term" value="F:kinase activity"/>
    <property type="evidence" value="ECO:0007669"/>
    <property type="project" value="UniProtKB-KW"/>
</dbReference>
<dbReference type="AlphaFoldDB" id="A0A098ENH7"/>
<dbReference type="CDD" id="cd04301">
    <property type="entry name" value="NAT_SF"/>
    <property type="match status" value="1"/>
</dbReference>
<dbReference type="GO" id="GO:0016747">
    <property type="term" value="F:acyltransferase activity, transferring groups other than amino-acyl groups"/>
    <property type="evidence" value="ECO:0007669"/>
    <property type="project" value="InterPro"/>
</dbReference>
<accession>A0A098ENH7</accession>
<dbReference type="SUPFAM" id="SSF55729">
    <property type="entry name" value="Acyl-CoA N-acyltransferases (Nat)"/>
    <property type="match status" value="1"/>
</dbReference>
<keyword evidence="2" id="KW-0808">Transferase</keyword>
<dbReference type="PROSITE" id="PS51186">
    <property type="entry name" value="GNAT"/>
    <property type="match status" value="1"/>
</dbReference>
<feature type="domain" description="N-acetyltransferase" evidence="1">
    <location>
        <begin position="24"/>
        <end position="168"/>
    </location>
</feature>
<evidence type="ECO:0000259" key="1">
    <source>
        <dbReference type="PROSITE" id="PS51186"/>
    </source>
</evidence>
<gene>
    <name evidence="2" type="ORF">BN1080_01791</name>
</gene>
<dbReference type="Pfam" id="PF13302">
    <property type="entry name" value="Acetyltransf_3"/>
    <property type="match status" value="1"/>
</dbReference>
<keyword evidence="2" id="KW-0418">Kinase</keyword>
<dbReference type="EMBL" id="CCXS01000001">
    <property type="protein sequence ID" value="CEG22856.1"/>
    <property type="molecule type" value="Genomic_DNA"/>
</dbReference>
<dbReference type="InterPro" id="IPR016181">
    <property type="entry name" value="Acyl_CoA_acyltransferase"/>
</dbReference>
<keyword evidence="3" id="KW-1185">Reference proteome</keyword>
<dbReference type="RefSeq" id="WP_052651673.1">
    <property type="nucleotide sequence ID" value="NZ_CCXS01000001.1"/>
</dbReference>
<proteinExistence type="predicted"/>